<dbReference type="PANTHER" id="PTHR12663:SF0">
    <property type="entry name" value="PRECOCIOUS DISSOCIATION OF SISTERS 5, ISOFORM A"/>
    <property type="match status" value="1"/>
</dbReference>
<feature type="compositionally biased region" description="Basic and acidic residues" evidence="10">
    <location>
        <begin position="1256"/>
        <end position="1271"/>
    </location>
</feature>
<evidence type="ECO:0000256" key="4">
    <source>
        <dbReference type="ARBA" id="ARBA00022763"/>
    </source>
</evidence>
<accession>A0A8X8ZTT8</accession>
<feature type="compositionally biased region" description="Basic and acidic residues" evidence="10">
    <location>
        <begin position="1612"/>
        <end position="1625"/>
    </location>
</feature>
<gene>
    <name evidence="11" type="ORF">SASPL_123856</name>
</gene>
<sequence>MAQKLQQQLKELGSKLEALPSSRDALIKLLKHGVTCLTELDQSPPKTMLDSMQSFLKAIVKPELLKHHDQEVKLFVAACICEITRITAPEAPYEDDIMKDIFQLTVSTFSGLSDVNSPSFGRILVILETLARYRSCVVMLDLECDDLIKDMFSTFFTVARDEHPENVITSMQTIMEVLFEESEDVPENLLLTLLSALSCDNKDITIAARRLAMNVVERCAEKLEPGVKQFLVSSMSGDSRSLKPEMNYHAVLYNIYQSAPQILSGVVPYLTGELLSDQLEVRLKAVGLVGDLFSLPESTISVAFQPVFSEFLKRLTDRVAEVRMSVLEHVKSCLLVNPFRPEAPQIISALCDRLLDYEESVRKKVVSVVCDVVCHDTTSIPVETIKLVSERLRDKSLLVKRYTMERLADIYKASCMKQSSGTAESGEFDWIVGKILRCFYDKDFRSDTIEPILSLSLFPTDFPVKDKVKKWVRIFSGFDKVEVKALEKILEQKQRLQQEMHKYLSLKQLSEEGDKVENQKKILFCFRALSRSFTNPAEAEENFQNLDQLTDSNIWKLLSQLLDPNTSSIQANSSRDDTLKLLGDEHRLYEFLSTLSLKCSYLLFDKDHVKEIVLDAEVHKSSGNNDSVLSCMTILVILARFCPLLLHGIEEDLVHFLEDDNEIIKEGTLHILAKAGGTIREQLGVSSRSLDLILERICFEGNRRQAKYAVHALASITKDDGLMSLSVLYKRLVDMLEEKAHMPAVLQSLGCIAQAAMPVFETRESEIVKFIRENILEIGHVSEEKAPESWDDISELCSLKIYGVKALVKSYLPVKDAHLRSGIDDLFSILKNILFFGDISSEIRSSSVDRAHLKLAAAKAVLRLSKYWEHKIPIDVFYLTMRTSEDNFPEIKKLLLNKIHQYVKDRALDPKYSCAFLLDDTSQQEDIEENKRNLNDIILMCRQGRGRQTSSQSDPDSSPHSPEYLLPYVVHSLAHHPSCPSIDESRDVKIFEEIYRLSWQKGYTSMMAMHLLRYFLRHSHMSELTYPLSSVGEKLYLFISMLVHGDGDGKSDVSISKDKESLSLLNSIFLCIKRSEDAFDTTKSQNSYALCDLGMSIVKRFVPNQDDLHDSTASVTLPAGIYKQHTKKDDNDSLVGEEKTWLAEDGVFAHFESLKLKTNEIANSVHAEDDNMKDSETEGSEIPLGKLMKRLKAKAAKARKEAKNQSAPAGISKENDFDILKMVKEINSDNLGTSGKIGSSNNAEHVGKKRKNINQLEKRKTLLDESKDAPVPKRRRTSSAHAHKSLQTTPPKGSKKPRKVNQEDTSDVSDKMDEDLQTSSEDIAAQEKMEESTESDLLLSRMGKKSSASSKQKAKRPGRDNAETLHHSPDAKKPKKVKETEAPSFSFSKSASLKKQKKKSVSGLAKIVYDDGDVEVLRLDRERWELVENNHKSKQLGSSKGSLSKGGSSGQKKKTVGGLEQVEKLGMKSSGQKKKTLGGLEQVEKLGLKSLSSQARGKRTPRKSPKEGRKGPVKINFSVGRREKPMDVEPESSTKSLVDRSDSEKEQNERSHKSVSDEELSDNDKKHEEDAESEEPKEGEDDSENTQSDHAGGPPHDTSELDSEAVSASDGKQLDEDKEGSGRESEEADDMDSQPASSDKPDKNTCNSGSADDEHSDDELLVLHFNNSCKVFTIGVILTKIGVSKCRARGVNEQERNREATNITVVVRFDDCNEIAKLVGDMCETREMVNKAQESAPDVVDMKAPFQYVKDAGSPASTAMAKKKAEEGLLQVEAQHHLMVKERLHYTNQLRTTETAKAQALRELQLADKTLEYLRNKLQTLTNSKHSSIAAAEAAKVRAAELEEERERRAQKGNSVLDKEWELFKSATAQVVASKEELTNLRLDYDAVVVEGPTMFQKAEGAQHELQKNEERQSQVMKEVEQLRQTFDQVKQASMEAEEEYMKLVVEKEELLNSHKLNQERIEKEIKSLEEEYVPIETLQANLDETMEAIRVLQEQLHDIQSSDLCTIRQMASKLDSAKRALEEAVAEENTLRASNDSTKKQLEEVQSERSAAEKAALEAELTTEQMQGDLEKSEAELEKAKSECGFIMQSGVAKLVEEAEMARHEAESIKKSAELLREEAKAAAAVTQEANEELKTTLKEAEEAKGVERLAEEQIYCHGDGSGSTRRITLSVEEFDSMNKKIQECTSKADIEVATAIAEAEAINAREKENSEKLEALLKENEALQLEIKEALKAAEMAEDARRLIETELQKRRQNEVSTATKGKR</sequence>
<dbReference type="GO" id="GO:0035825">
    <property type="term" value="P:homologous recombination"/>
    <property type="evidence" value="ECO:0007669"/>
    <property type="project" value="UniProtKB-ARBA"/>
</dbReference>
<keyword evidence="3" id="KW-0132">Cell division</keyword>
<dbReference type="Pfam" id="PF20168">
    <property type="entry name" value="PDS5"/>
    <property type="match status" value="1"/>
</dbReference>
<feature type="compositionally biased region" description="Polar residues" evidence="10">
    <location>
        <begin position="1229"/>
        <end position="1243"/>
    </location>
</feature>
<feature type="compositionally biased region" description="Acidic residues" evidence="10">
    <location>
        <begin position="1304"/>
        <end position="1316"/>
    </location>
</feature>
<evidence type="ECO:0000256" key="5">
    <source>
        <dbReference type="ARBA" id="ARBA00022776"/>
    </source>
</evidence>
<feature type="compositionally biased region" description="Basic residues" evidence="10">
    <location>
        <begin position="1272"/>
        <end position="1284"/>
    </location>
</feature>
<feature type="coiled-coil region" evidence="9">
    <location>
        <begin position="1797"/>
        <end position="1852"/>
    </location>
</feature>
<evidence type="ECO:0000256" key="6">
    <source>
        <dbReference type="ARBA" id="ARBA00023204"/>
    </source>
</evidence>
<evidence type="ECO:0000256" key="7">
    <source>
        <dbReference type="ARBA" id="ARBA00023242"/>
    </source>
</evidence>
<keyword evidence="4" id="KW-0227">DNA damage</keyword>
<feature type="compositionally biased region" description="Acidic residues" evidence="10">
    <location>
        <begin position="1570"/>
        <end position="1584"/>
    </location>
</feature>
<dbReference type="Gene3D" id="1.25.10.10">
    <property type="entry name" value="Leucine-rich Repeat Variant"/>
    <property type="match status" value="1"/>
</dbReference>
<evidence type="ECO:0000256" key="8">
    <source>
        <dbReference type="ARBA" id="ARBA00023306"/>
    </source>
</evidence>
<comment type="subcellular location">
    <subcellularLocation>
        <location evidence="1">Nucleus</location>
    </subcellularLocation>
</comment>
<dbReference type="GO" id="GO:0000785">
    <property type="term" value="C:chromatin"/>
    <property type="evidence" value="ECO:0007669"/>
    <property type="project" value="TreeGrafter"/>
</dbReference>
<keyword evidence="7" id="KW-0539">Nucleus</keyword>
<proteinExistence type="inferred from homology"/>
<dbReference type="InterPro" id="IPR039776">
    <property type="entry name" value="Pds5"/>
</dbReference>
<dbReference type="GO" id="GO:0005634">
    <property type="term" value="C:nucleus"/>
    <property type="evidence" value="ECO:0007669"/>
    <property type="project" value="UniProtKB-SubCell"/>
</dbReference>
<feature type="compositionally biased region" description="Basic and acidic residues" evidence="10">
    <location>
        <begin position="1357"/>
        <end position="1381"/>
    </location>
</feature>
<name>A0A8X8ZTT8_SALSN</name>
<protein>
    <recommendedName>
        <fullName evidence="13">Sister chromatid cohesion protein PDS5</fullName>
    </recommendedName>
</protein>
<dbReference type="Pfam" id="PF05701">
    <property type="entry name" value="WEMBL"/>
    <property type="match status" value="1"/>
</dbReference>
<organism evidence="11">
    <name type="scientific">Salvia splendens</name>
    <name type="common">Scarlet sage</name>
    <dbReference type="NCBI Taxonomy" id="180675"/>
    <lineage>
        <taxon>Eukaryota</taxon>
        <taxon>Viridiplantae</taxon>
        <taxon>Streptophyta</taxon>
        <taxon>Embryophyta</taxon>
        <taxon>Tracheophyta</taxon>
        <taxon>Spermatophyta</taxon>
        <taxon>Magnoliopsida</taxon>
        <taxon>eudicotyledons</taxon>
        <taxon>Gunneridae</taxon>
        <taxon>Pentapetalae</taxon>
        <taxon>asterids</taxon>
        <taxon>lamiids</taxon>
        <taxon>Lamiales</taxon>
        <taxon>Lamiaceae</taxon>
        <taxon>Nepetoideae</taxon>
        <taxon>Mentheae</taxon>
        <taxon>Salviinae</taxon>
        <taxon>Salvia</taxon>
        <taxon>Salvia subgen. Calosphace</taxon>
        <taxon>core Calosphace</taxon>
    </lineage>
</organism>
<dbReference type="SUPFAM" id="SSF48371">
    <property type="entry name" value="ARM repeat"/>
    <property type="match status" value="1"/>
</dbReference>
<dbReference type="InterPro" id="IPR011989">
    <property type="entry name" value="ARM-like"/>
</dbReference>
<comment type="caution">
    <text evidence="11">The sequence shown here is derived from an EMBL/GenBank/DDBJ whole genome shotgun (WGS) entry which is preliminary data.</text>
</comment>
<dbReference type="InterPro" id="IPR016024">
    <property type="entry name" value="ARM-type_fold"/>
</dbReference>
<evidence type="ECO:0000256" key="10">
    <source>
        <dbReference type="SAM" id="MobiDB-lite"/>
    </source>
</evidence>
<keyword evidence="12" id="KW-1185">Reference proteome</keyword>
<keyword evidence="5" id="KW-0498">Mitosis</keyword>
<evidence type="ECO:0000313" key="12">
    <source>
        <dbReference type="Proteomes" id="UP000298416"/>
    </source>
</evidence>
<dbReference type="EMBL" id="PNBA02000008">
    <property type="protein sequence ID" value="KAG6416426.1"/>
    <property type="molecule type" value="Genomic_DNA"/>
</dbReference>
<dbReference type="GO" id="GO:0051301">
    <property type="term" value="P:cell division"/>
    <property type="evidence" value="ECO:0007669"/>
    <property type="project" value="UniProtKB-KW"/>
</dbReference>
<comment type="similarity">
    <text evidence="2">Belongs to the WEB family.</text>
</comment>
<keyword evidence="9" id="KW-0175">Coiled coil</keyword>
<evidence type="ECO:0000256" key="9">
    <source>
        <dbReference type="SAM" id="Coils"/>
    </source>
</evidence>
<evidence type="ECO:0000313" key="11">
    <source>
        <dbReference type="EMBL" id="KAG6416426.1"/>
    </source>
</evidence>
<feature type="region of interest" description="Disordered" evidence="10">
    <location>
        <begin position="1428"/>
        <end position="1654"/>
    </location>
</feature>
<dbReference type="InterPro" id="IPR008545">
    <property type="entry name" value="Web"/>
</dbReference>
<feature type="region of interest" description="Disordered" evidence="10">
    <location>
        <begin position="1229"/>
        <end position="1404"/>
    </location>
</feature>
<evidence type="ECO:0000256" key="1">
    <source>
        <dbReference type="ARBA" id="ARBA00004123"/>
    </source>
</evidence>
<dbReference type="CDD" id="cd19953">
    <property type="entry name" value="PDS5"/>
    <property type="match status" value="1"/>
</dbReference>
<keyword evidence="6" id="KW-0234">DNA repair</keyword>
<reference evidence="11" key="1">
    <citation type="submission" date="2018-01" db="EMBL/GenBank/DDBJ databases">
        <authorList>
            <person name="Mao J.F."/>
        </authorList>
    </citation>
    <scope>NUCLEOTIDE SEQUENCE</scope>
    <source>
        <strain evidence="11">Huo1</strain>
        <tissue evidence="11">Leaf</tissue>
    </source>
</reference>
<feature type="compositionally biased region" description="Low complexity" evidence="10">
    <location>
        <begin position="1435"/>
        <end position="1446"/>
    </location>
</feature>
<dbReference type="GO" id="GO:0007064">
    <property type="term" value="P:mitotic sister chromatid cohesion"/>
    <property type="evidence" value="ECO:0007669"/>
    <property type="project" value="InterPro"/>
</dbReference>
<keyword evidence="8" id="KW-0131">Cell cycle</keyword>
<evidence type="ECO:0000256" key="3">
    <source>
        <dbReference type="ARBA" id="ARBA00022618"/>
    </source>
</evidence>
<feature type="compositionally biased region" description="Basic and acidic residues" evidence="10">
    <location>
        <begin position="1537"/>
        <end position="1569"/>
    </location>
</feature>
<evidence type="ECO:0000256" key="2">
    <source>
        <dbReference type="ARBA" id="ARBA00005485"/>
    </source>
</evidence>
<feature type="coiled-coil region" evidence="9">
    <location>
        <begin position="2198"/>
        <end position="2249"/>
    </location>
</feature>
<dbReference type="GO" id="GO:0006281">
    <property type="term" value="P:DNA repair"/>
    <property type="evidence" value="ECO:0007669"/>
    <property type="project" value="UniProtKB-KW"/>
</dbReference>
<evidence type="ECO:0008006" key="13">
    <source>
        <dbReference type="Google" id="ProtNLM"/>
    </source>
</evidence>
<feature type="coiled-coil region" evidence="9">
    <location>
        <begin position="1899"/>
        <end position="2148"/>
    </location>
</feature>
<dbReference type="Proteomes" id="UP000298416">
    <property type="component" value="Unassembled WGS sequence"/>
</dbReference>
<reference evidence="11" key="2">
    <citation type="submission" date="2020-08" db="EMBL/GenBank/DDBJ databases">
        <title>Plant Genome Project.</title>
        <authorList>
            <person name="Zhang R.-G."/>
        </authorList>
    </citation>
    <scope>NUCLEOTIDE SEQUENCE</scope>
    <source>
        <strain evidence="11">Huo1</strain>
        <tissue evidence="11">Leaf</tissue>
    </source>
</reference>
<dbReference type="PANTHER" id="PTHR12663">
    <property type="entry name" value="ANDROGEN INDUCED INHIBITOR OF PROLIFERATION AS3 / PDS5-RELATED"/>
    <property type="match status" value="1"/>
</dbReference>